<dbReference type="GO" id="GO:0043626">
    <property type="term" value="C:PCNA complex"/>
    <property type="evidence" value="ECO:0007669"/>
    <property type="project" value="UniProtKB-ARBA"/>
</dbReference>
<feature type="domain" description="Proliferating cell nuclear antigen PCNA C-terminal" evidence="11">
    <location>
        <begin position="268"/>
        <end position="344"/>
    </location>
</feature>
<evidence type="ECO:0000256" key="7">
    <source>
        <dbReference type="RuleBase" id="RU000641"/>
    </source>
</evidence>
<dbReference type="AlphaFoldDB" id="A0A9P6NJ72"/>
<evidence type="ECO:0000313" key="13">
    <source>
        <dbReference type="Proteomes" id="UP000886653"/>
    </source>
</evidence>
<dbReference type="GO" id="GO:0006273">
    <property type="term" value="P:lagging strand elongation"/>
    <property type="evidence" value="ECO:0007669"/>
    <property type="project" value="UniProtKB-ARBA"/>
</dbReference>
<dbReference type="FunFam" id="3.10.150.10:FF:000006">
    <property type="entry name" value="Proliferating cell nuclear antigen"/>
    <property type="match status" value="1"/>
</dbReference>
<dbReference type="FunFam" id="3.10.150.10:FF:000008">
    <property type="entry name" value="Proliferating cell nuclear antigen"/>
    <property type="match status" value="1"/>
</dbReference>
<dbReference type="Pfam" id="PF02747">
    <property type="entry name" value="PCNA_C"/>
    <property type="match status" value="2"/>
</dbReference>
<dbReference type="PROSITE" id="PS00293">
    <property type="entry name" value="PCNA_2"/>
    <property type="match status" value="1"/>
</dbReference>
<dbReference type="InterPro" id="IPR022659">
    <property type="entry name" value="Pr_cel_nuc_antig_CS"/>
</dbReference>
<dbReference type="CDD" id="cd00577">
    <property type="entry name" value="PCNA"/>
    <property type="match status" value="1"/>
</dbReference>
<dbReference type="GO" id="GO:0006298">
    <property type="term" value="P:mismatch repair"/>
    <property type="evidence" value="ECO:0007669"/>
    <property type="project" value="TreeGrafter"/>
</dbReference>
<keyword evidence="13" id="KW-1185">Reference proteome</keyword>
<dbReference type="PRINTS" id="PR00339">
    <property type="entry name" value="PCNACYCLIN"/>
</dbReference>
<evidence type="ECO:0000256" key="8">
    <source>
        <dbReference type="RuleBase" id="RU003671"/>
    </source>
</evidence>
<keyword evidence="5 7" id="KW-0539">Nucleus</keyword>
<evidence type="ECO:0000256" key="2">
    <source>
        <dbReference type="ARBA" id="ARBA00010462"/>
    </source>
</evidence>
<name>A0A9P6NJ72_9BASI</name>
<evidence type="ECO:0000259" key="10">
    <source>
        <dbReference type="Pfam" id="PF00705"/>
    </source>
</evidence>
<dbReference type="PANTHER" id="PTHR11352:SF0">
    <property type="entry name" value="PROLIFERATING CELL NUCLEAR ANTIGEN"/>
    <property type="match status" value="1"/>
</dbReference>
<evidence type="ECO:0000256" key="6">
    <source>
        <dbReference type="ARBA" id="ARBA00054163"/>
    </source>
</evidence>
<organism evidence="12 13">
    <name type="scientific">Cronartium quercuum f. sp. fusiforme G11</name>
    <dbReference type="NCBI Taxonomy" id="708437"/>
    <lineage>
        <taxon>Eukaryota</taxon>
        <taxon>Fungi</taxon>
        <taxon>Dikarya</taxon>
        <taxon>Basidiomycota</taxon>
        <taxon>Pucciniomycotina</taxon>
        <taxon>Pucciniomycetes</taxon>
        <taxon>Pucciniales</taxon>
        <taxon>Coleosporiaceae</taxon>
        <taxon>Cronartium</taxon>
    </lineage>
</organism>
<dbReference type="InterPro" id="IPR000730">
    <property type="entry name" value="Pr_cel_nuc_antig"/>
</dbReference>
<dbReference type="GO" id="GO:0030337">
    <property type="term" value="F:DNA polymerase processivity factor activity"/>
    <property type="evidence" value="ECO:0007669"/>
    <property type="project" value="InterPro"/>
</dbReference>
<dbReference type="OrthoDB" id="534348at2759"/>
<dbReference type="GO" id="GO:0070987">
    <property type="term" value="P:error-free translesion synthesis"/>
    <property type="evidence" value="ECO:0007669"/>
    <property type="project" value="UniProtKB-ARBA"/>
</dbReference>
<feature type="compositionally biased region" description="Acidic residues" evidence="9">
    <location>
        <begin position="198"/>
        <end position="218"/>
    </location>
</feature>
<evidence type="ECO:0000256" key="1">
    <source>
        <dbReference type="ARBA" id="ARBA00004123"/>
    </source>
</evidence>
<feature type="domain" description="Proliferating cell nuclear antigen PCNA N-terminal" evidence="10">
    <location>
        <begin position="1"/>
        <end position="124"/>
    </location>
</feature>
<dbReference type="InterPro" id="IPR022648">
    <property type="entry name" value="Pr_cel_nuc_antig_N"/>
</dbReference>
<dbReference type="Pfam" id="PF00705">
    <property type="entry name" value="PCNA_N"/>
    <property type="match status" value="1"/>
</dbReference>
<dbReference type="InterPro" id="IPR046938">
    <property type="entry name" value="DNA_clamp_sf"/>
</dbReference>
<comment type="caution">
    <text evidence="12">The sequence shown here is derived from an EMBL/GenBank/DDBJ whole genome shotgun (WGS) entry which is preliminary data.</text>
</comment>
<evidence type="ECO:0000256" key="4">
    <source>
        <dbReference type="ARBA" id="ARBA00023125"/>
    </source>
</evidence>
<dbReference type="HAMAP" id="MF_00317">
    <property type="entry name" value="DNApol_clamp_arch"/>
    <property type="match status" value="1"/>
</dbReference>
<keyword evidence="4 8" id="KW-0238">DNA-binding</keyword>
<comment type="similarity">
    <text evidence="2 8">Belongs to the PCNA family.</text>
</comment>
<feature type="domain" description="Proliferating cell nuclear antigen PCNA C-terminal" evidence="11">
    <location>
        <begin position="128"/>
        <end position="202"/>
    </location>
</feature>
<dbReference type="GO" id="GO:0006272">
    <property type="term" value="P:leading strand elongation"/>
    <property type="evidence" value="ECO:0007669"/>
    <property type="project" value="TreeGrafter"/>
</dbReference>
<dbReference type="GO" id="GO:0006275">
    <property type="term" value="P:regulation of DNA replication"/>
    <property type="evidence" value="ECO:0007669"/>
    <property type="project" value="InterPro"/>
</dbReference>
<dbReference type="Gene3D" id="3.10.150.10">
    <property type="entry name" value="DNA Polymerase III, subunit A, domain 2"/>
    <property type="match status" value="1"/>
</dbReference>
<dbReference type="GO" id="GO:0003677">
    <property type="term" value="F:DNA binding"/>
    <property type="evidence" value="ECO:0007669"/>
    <property type="project" value="UniProtKB-KW"/>
</dbReference>
<evidence type="ECO:0000259" key="11">
    <source>
        <dbReference type="Pfam" id="PF02747"/>
    </source>
</evidence>
<dbReference type="EMBL" id="MU167293">
    <property type="protein sequence ID" value="KAG0144541.1"/>
    <property type="molecule type" value="Genomic_DNA"/>
</dbReference>
<evidence type="ECO:0000313" key="12">
    <source>
        <dbReference type="EMBL" id="KAG0144541.1"/>
    </source>
</evidence>
<feature type="region of interest" description="Disordered" evidence="9">
    <location>
        <begin position="187"/>
        <end position="281"/>
    </location>
</feature>
<accession>A0A9P6NJ72</accession>
<evidence type="ECO:0000256" key="3">
    <source>
        <dbReference type="ARBA" id="ARBA00022705"/>
    </source>
</evidence>
<evidence type="ECO:0000256" key="5">
    <source>
        <dbReference type="ARBA" id="ARBA00023242"/>
    </source>
</evidence>
<feature type="compositionally biased region" description="Acidic residues" evidence="9">
    <location>
        <begin position="226"/>
        <end position="241"/>
    </location>
</feature>
<keyword evidence="3 8" id="KW-0235">DNA replication</keyword>
<dbReference type="PROSITE" id="PS01251">
    <property type="entry name" value="PCNA_1"/>
    <property type="match status" value="1"/>
</dbReference>
<comment type="subcellular location">
    <subcellularLocation>
        <location evidence="1 7">Nucleus</location>
    </subcellularLocation>
</comment>
<dbReference type="SUPFAM" id="SSF55979">
    <property type="entry name" value="DNA clamp"/>
    <property type="match status" value="2"/>
</dbReference>
<dbReference type="PANTHER" id="PTHR11352">
    <property type="entry name" value="PROLIFERATING CELL NUCLEAR ANTIGEN"/>
    <property type="match status" value="1"/>
</dbReference>
<reference evidence="12" key="1">
    <citation type="submission" date="2013-11" db="EMBL/GenBank/DDBJ databases">
        <title>Genome sequence of the fusiform rust pathogen reveals effectors for host alternation and coevolution with pine.</title>
        <authorList>
            <consortium name="DOE Joint Genome Institute"/>
            <person name="Smith K."/>
            <person name="Pendleton A."/>
            <person name="Kubisiak T."/>
            <person name="Anderson C."/>
            <person name="Salamov A."/>
            <person name="Aerts A."/>
            <person name="Riley R."/>
            <person name="Clum A."/>
            <person name="Lindquist E."/>
            <person name="Ence D."/>
            <person name="Campbell M."/>
            <person name="Kronenberg Z."/>
            <person name="Feau N."/>
            <person name="Dhillon B."/>
            <person name="Hamelin R."/>
            <person name="Burleigh J."/>
            <person name="Smith J."/>
            <person name="Yandell M."/>
            <person name="Nelson C."/>
            <person name="Grigoriev I."/>
            <person name="Davis J."/>
        </authorList>
    </citation>
    <scope>NUCLEOTIDE SEQUENCE</scope>
    <source>
        <strain evidence="12">G11</strain>
    </source>
</reference>
<dbReference type="NCBIfam" id="TIGR00590">
    <property type="entry name" value="pcna"/>
    <property type="match status" value="1"/>
</dbReference>
<proteinExistence type="inferred from homology"/>
<dbReference type="Gene3D" id="3.70.10.10">
    <property type="match status" value="1"/>
</dbReference>
<sequence length="348" mass="39302">MLEAKIEKAIVLKQVLDAIKELVTDVNFDCDEDGMKLQAMDNSHVALVALLLRTNGFSQFRCDRNMSLGINVVSFQKIVKSAANEDMLTLRAQDEADVLNMVFETINTDRVAEYDMKMMDIDIEHLSIPTTVYDAEVTLSASEFSRIIRDLKDLGESVRIEVTKESVKFSVEGDIGKATVTLKATEGGGNKKAKTITIEDDEEEDDTKEDEEEDNEEEEGKKVKEEEDDDEEKEDEDDEDNEGPKTKKRKIDKKKTEGKKGKNSTNGNKKSKKDQKDDDDQESQSVFIVARQSVSLTFSIKYLSNFTKATPLATKVTLHMSNEVPLLVEYDFGIGYVRYYLAPKIEDD</sequence>
<evidence type="ECO:0000256" key="9">
    <source>
        <dbReference type="SAM" id="MobiDB-lite"/>
    </source>
</evidence>
<protein>
    <recommendedName>
        <fullName evidence="7">DNA sliding clamp PCNA</fullName>
    </recommendedName>
</protein>
<dbReference type="InterPro" id="IPR022649">
    <property type="entry name" value="Pr_cel_nuc_antig_C"/>
</dbReference>
<comment type="function">
    <text evidence="6">This protein is an auxiliary protein of DNA polymerase delta and is involved in the control of eukaryotic DNA replication by increasing the polymerase's processibility during elongation of the leading strand. Involved in DNA repair.</text>
</comment>
<dbReference type="Proteomes" id="UP000886653">
    <property type="component" value="Unassembled WGS sequence"/>
</dbReference>
<comment type="function">
    <text evidence="7">This protein is an auxiliary protein of DNA polymerase delta and is involved in the control of eukaryotic DNA replication by increasing the polymerase's processivity during elongation of the leading strand.</text>
</comment>
<gene>
    <name evidence="12" type="ORF">CROQUDRAFT_659866</name>
</gene>